<organism evidence="1 2">
    <name type="scientific">Stieleria maiorica</name>
    <dbReference type="NCBI Taxonomy" id="2795974"/>
    <lineage>
        <taxon>Bacteria</taxon>
        <taxon>Pseudomonadati</taxon>
        <taxon>Planctomycetota</taxon>
        <taxon>Planctomycetia</taxon>
        <taxon>Pirellulales</taxon>
        <taxon>Pirellulaceae</taxon>
        <taxon>Stieleria</taxon>
    </lineage>
</organism>
<dbReference type="KEGG" id="smam:Mal15_64370"/>
<evidence type="ECO:0000313" key="2">
    <source>
        <dbReference type="Proteomes" id="UP000321353"/>
    </source>
</evidence>
<keyword evidence="2" id="KW-1185">Reference proteome</keyword>
<dbReference type="EMBL" id="CP036264">
    <property type="protein sequence ID" value="QEG02350.1"/>
    <property type="molecule type" value="Genomic_DNA"/>
</dbReference>
<evidence type="ECO:0000313" key="1">
    <source>
        <dbReference type="EMBL" id="QEG02350.1"/>
    </source>
</evidence>
<accession>A0A5B9MPQ3</accession>
<reference evidence="1 2" key="1">
    <citation type="submission" date="2019-02" db="EMBL/GenBank/DDBJ databases">
        <title>Planctomycetal bacteria perform biofilm scaping via a novel small molecule.</title>
        <authorList>
            <person name="Jeske O."/>
            <person name="Boedeker C."/>
            <person name="Wiegand S."/>
            <person name="Breitling P."/>
            <person name="Kallscheuer N."/>
            <person name="Jogler M."/>
            <person name="Rohde M."/>
            <person name="Petersen J."/>
            <person name="Medema M.H."/>
            <person name="Surup F."/>
            <person name="Jogler C."/>
        </authorList>
    </citation>
    <scope>NUCLEOTIDE SEQUENCE [LARGE SCALE GENOMIC DNA]</scope>
    <source>
        <strain evidence="1 2">Mal15</strain>
    </source>
</reference>
<proteinExistence type="predicted"/>
<protein>
    <submittedName>
        <fullName evidence="1">Uncharacterized protein</fullName>
    </submittedName>
</protein>
<dbReference type="Proteomes" id="UP000321353">
    <property type="component" value="Chromosome"/>
</dbReference>
<sequence length="99" mass="11439">MKVHIEPIAACLRVWSKPDSVYGDPYDWSATCRWIDCETMEVIGVDKPVTKAMCHAIRDEAWKLGVKKVGFTRIRNGSKRRFWIVTTNGKDWSVLTERP</sequence>
<gene>
    <name evidence="1" type="ORF">Mal15_64370</name>
</gene>
<name>A0A5B9MPQ3_9BACT</name>
<dbReference type="AlphaFoldDB" id="A0A5B9MPQ3"/>